<dbReference type="RefSeq" id="XP_018185738.1">
    <property type="nucleotide sequence ID" value="XM_018333183.1"/>
</dbReference>
<dbReference type="AlphaFoldDB" id="A0A165AAR4"/>
<dbReference type="SUPFAM" id="SSF49503">
    <property type="entry name" value="Cupredoxins"/>
    <property type="match status" value="3"/>
</dbReference>
<dbReference type="FunFam" id="2.60.40.420:FF:000021">
    <property type="entry name" value="Extracellular dihydrogeodin oxidase/laccase"/>
    <property type="match status" value="1"/>
</dbReference>
<dbReference type="OMA" id="GQEYHYR"/>
<dbReference type="InterPro" id="IPR045087">
    <property type="entry name" value="Cu-oxidase_fam"/>
</dbReference>
<evidence type="ECO:0000256" key="4">
    <source>
        <dbReference type="ARBA" id="ARBA00023008"/>
    </source>
</evidence>
<keyword evidence="9" id="KW-1185">Reference proteome</keyword>
<dbReference type="InterPro" id="IPR001117">
    <property type="entry name" value="Cu-oxidase_2nd"/>
</dbReference>
<proteinExistence type="inferred from homology"/>
<evidence type="ECO:0000313" key="8">
    <source>
        <dbReference type="EMBL" id="KZF20183.1"/>
    </source>
</evidence>
<feature type="domain" description="Plastocyanin-like" evidence="7">
    <location>
        <begin position="90"/>
        <end position="205"/>
    </location>
</feature>
<dbReference type="InterPro" id="IPR011706">
    <property type="entry name" value="Cu-oxidase_C"/>
</dbReference>
<dbReference type="Gene3D" id="2.60.40.420">
    <property type="entry name" value="Cupredoxins - blue copper proteins"/>
    <property type="match status" value="3"/>
</dbReference>
<comment type="similarity">
    <text evidence="1">Belongs to the multicopper oxidase family.</text>
</comment>
<evidence type="ECO:0000259" key="5">
    <source>
        <dbReference type="Pfam" id="PF00394"/>
    </source>
</evidence>
<dbReference type="CDD" id="cd13854">
    <property type="entry name" value="CuRO_1_MaLCC_like"/>
    <property type="match status" value="1"/>
</dbReference>
<accession>A0A165AAR4</accession>
<dbReference type="GO" id="GO:0005507">
    <property type="term" value="F:copper ion binding"/>
    <property type="evidence" value="ECO:0007669"/>
    <property type="project" value="InterPro"/>
</dbReference>
<evidence type="ECO:0000313" key="9">
    <source>
        <dbReference type="Proteomes" id="UP000076632"/>
    </source>
</evidence>
<evidence type="ECO:0000259" key="7">
    <source>
        <dbReference type="Pfam" id="PF07732"/>
    </source>
</evidence>
<dbReference type="STRING" id="1328760.A0A165AAR4"/>
<gene>
    <name evidence="8" type="ORF">L228DRAFT_249858</name>
</gene>
<organism evidence="8 9">
    <name type="scientific">Xylona heveae (strain CBS 132557 / TC161)</name>
    <dbReference type="NCBI Taxonomy" id="1328760"/>
    <lineage>
        <taxon>Eukaryota</taxon>
        <taxon>Fungi</taxon>
        <taxon>Dikarya</taxon>
        <taxon>Ascomycota</taxon>
        <taxon>Pezizomycotina</taxon>
        <taxon>Xylonomycetes</taxon>
        <taxon>Xylonales</taxon>
        <taxon>Xylonaceae</taxon>
        <taxon>Xylona</taxon>
    </lineage>
</organism>
<dbReference type="Proteomes" id="UP000076632">
    <property type="component" value="Unassembled WGS sequence"/>
</dbReference>
<keyword evidence="2" id="KW-0479">Metal-binding</keyword>
<dbReference type="InterPro" id="IPR011707">
    <property type="entry name" value="Cu-oxidase-like_N"/>
</dbReference>
<reference evidence="8 9" key="1">
    <citation type="journal article" date="2016" name="Fungal Biol.">
        <title>The genome of Xylona heveae provides a window into fungal endophytism.</title>
        <authorList>
            <person name="Gazis R."/>
            <person name="Kuo A."/>
            <person name="Riley R."/>
            <person name="LaButti K."/>
            <person name="Lipzen A."/>
            <person name="Lin J."/>
            <person name="Amirebrahimi M."/>
            <person name="Hesse C.N."/>
            <person name="Spatafora J.W."/>
            <person name="Henrissat B."/>
            <person name="Hainaut M."/>
            <person name="Grigoriev I.V."/>
            <person name="Hibbett D.S."/>
        </authorList>
    </citation>
    <scope>NUCLEOTIDE SEQUENCE [LARGE SCALE GENOMIC DNA]</scope>
    <source>
        <strain evidence="8 9">TC161</strain>
    </source>
</reference>
<evidence type="ECO:0000256" key="1">
    <source>
        <dbReference type="ARBA" id="ARBA00010609"/>
    </source>
</evidence>
<dbReference type="OrthoDB" id="2121828at2759"/>
<name>A0A165AAR4_XYLHT</name>
<feature type="domain" description="Plastocyanin-like" evidence="5">
    <location>
        <begin position="215"/>
        <end position="373"/>
    </location>
</feature>
<dbReference type="GeneID" id="28898320"/>
<evidence type="ECO:0000259" key="6">
    <source>
        <dbReference type="Pfam" id="PF07731"/>
    </source>
</evidence>
<dbReference type="Pfam" id="PF07732">
    <property type="entry name" value="Cu-oxidase_3"/>
    <property type="match status" value="1"/>
</dbReference>
<evidence type="ECO:0000256" key="3">
    <source>
        <dbReference type="ARBA" id="ARBA00023002"/>
    </source>
</evidence>
<dbReference type="CDD" id="cd13901">
    <property type="entry name" value="CuRO_3_MaLCC_like"/>
    <property type="match status" value="1"/>
</dbReference>
<dbReference type="Pfam" id="PF07731">
    <property type="entry name" value="Cu-oxidase_2"/>
    <property type="match status" value="1"/>
</dbReference>
<protein>
    <submittedName>
        <fullName evidence="8">Multicopper oxidase</fullName>
    </submittedName>
</protein>
<dbReference type="EMBL" id="KV407463">
    <property type="protein sequence ID" value="KZF20183.1"/>
    <property type="molecule type" value="Genomic_DNA"/>
</dbReference>
<dbReference type="InterPro" id="IPR008972">
    <property type="entry name" value="Cupredoxin"/>
</dbReference>
<dbReference type="GO" id="GO:0016491">
    <property type="term" value="F:oxidoreductase activity"/>
    <property type="evidence" value="ECO:0007669"/>
    <property type="project" value="UniProtKB-KW"/>
</dbReference>
<dbReference type="InParanoid" id="A0A165AAR4"/>
<keyword evidence="4" id="KW-0186">Copper</keyword>
<keyword evidence="3" id="KW-0560">Oxidoreductase</keyword>
<dbReference type="PANTHER" id="PTHR11709:SF145">
    <property type="entry name" value="LCC1"/>
    <property type="match status" value="1"/>
</dbReference>
<dbReference type="PANTHER" id="PTHR11709">
    <property type="entry name" value="MULTI-COPPER OXIDASE"/>
    <property type="match status" value="1"/>
</dbReference>
<dbReference type="Pfam" id="PF00394">
    <property type="entry name" value="Cu-oxidase"/>
    <property type="match status" value="1"/>
</dbReference>
<feature type="domain" description="Plastocyanin-like" evidence="6">
    <location>
        <begin position="457"/>
        <end position="572"/>
    </location>
</feature>
<sequence length="606" mass="66550">MGVLRNITEALSLSSVLPGGPIGTLLPSLIPSLPPSFSPSSVVEIPGFPDFLPSNTTDQFPWGNRTAKIDPHADIPSTGITRYYNLTVSRGVLAPDGFEKSGIYINGQFPGPAIEANWGDMLEVTVHNQISGPSEGTSMHWHGLSQNGTQWSDGVPGVSQCPIAPGNSFTYRFRADVYGTSWYHSHFSAQYTAGAFGPMIIYGPKHVPYDIDIGPVVLGDYYHRDYFSVIEDVAGTNPDFKVFVPSSDNTLINGKNNYNCSMAPANSTCFPNAGLAKFNFQSGKTHRLRLINAGAAALLHFSIDGHAMQVIANDFTPLIPYEADVITLHSGQRTDVLVTAPEEPLDAYWMRSTISLNCSVSTTTNALAVVLYDDASEFTLPKTEKSAAAAVADRKDVLCQNDPLHMTVPWAPIPIDPEPDITVTVEVDLVTNATGSHIWTINNRTQYTDYNDPVLMLANQGNFSYPDPEWMVWNMGKSKTVRIVMNTVYQSPHPMHLHGHSFAVLSAGQGPWDGKTIINPTNPVRRDIHTLPRYGHLVIQFTADNPGIWSYHCHIAWHSATGYTMQIVERPGEFYNPELPGIMDQTCKAWDKYTQGHKVDQIDSGI</sequence>
<evidence type="ECO:0000256" key="2">
    <source>
        <dbReference type="ARBA" id="ARBA00022723"/>
    </source>
</evidence>